<dbReference type="SUPFAM" id="SSF81383">
    <property type="entry name" value="F-box domain"/>
    <property type="match status" value="1"/>
</dbReference>
<dbReference type="CDD" id="cd09917">
    <property type="entry name" value="F-box_SF"/>
    <property type="match status" value="1"/>
</dbReference>
<dbReference type="InterPro" id="IPR001810">
    <property type="entry name" value="F-box_dom"/>
</dbReference>
<dbReference type="InterPro" id="IPR050942">
    <property type="entry name" value="F-box_BR-signaling"/>
</dbReference>
<dbReference type="Gene3D" id="1.20.1280.50">
    <property type="match status" value="1"/>
</dbReference>
<organism evidence="3 4">
    <name type="scientific">Rhynchospora tenuis</name>
    <dbReference type="NCBI Taxonomy" id="198213"/>
    <lineage>
        <taxon>Eukaryota</taxon>
        <taxon>Viridiplantae</taxon>
        <taxon>Streptophyta</taxon>
        <taxon>Embryophyta</taxon>
        <taxon>Tracheophyta</taxon>
        <taxon>Spermatophyta</taxon>
        <taxon>Magnoliopsida</taxon>
        <taxon>Liliopsida</taxon>
        <taxon>Poales</taxon>
        <taxon>Cyperaceae</taxon>
        <taxon>Cyperoideae</taxon>
        <taxon>Rhynchosporeae</taxon>
        <taxon>Rhynchospora</taxon>
    </lineage>
</organism>
<feature type="domain" description="KIB1-4 beta-propeller" evidence="2">
    <location>
        <begin position="87"/>
        <end position="348"/>
    </location>
</feature>
<evidence type="ECO:0000259" key="2">
    <source>
        <dbReference type="Pfam" id="PF03478"/>
    </source>
</evidence>
<proteinExistence type="predicted"/>
<dbReference type="AlphaFoldDB" id="A0AAD6EP27"/>
<feature type="domain" description="F-box" evidence="1">
    <location>
        <begin position="13"/>
        <end position="47"/>
    </location>
</feature>
<dbReference type="Pfam" id="PF00646">
    <property type="entry name" value="F-box"/>
    <property type="match status" value="1"/>
</dbReference>
<evidence type="ECO:0000313" key="4">
    <source>
        <dbReference type="Proteomes" id="UP001210211"/>
    </source>
</evidence>
<comment type="caution">
    <text evidence="3">The sequence shown here is derived from an EMBL/GenBank/DDBJ whole genome shotgun (WGS) entry which is preliminary data.</text>
</comment>
<dbReference type="InterPro" id="IPR036047">
    <property type="entry name" value="F-box-like_dom_sf"/>
</dbReference>
<dbReference type="EMBL" id="JAMRDG010000002">
    <property type="protein sequence ID" value="KAJ3691549.1"/>
    <property type="molecule type" value="Genomic_DNA"/>
</dbReference>
<evidence type="ECO:0000259" key="1">
    <source>
        <dbReference type="Pfam" id="PF00646"/>
    </source>
</evidence>
<sequence>MDPKEARILMGLWSQLPIDIGDNIIKRLDSPADVLSFGAVCKTWRYVSMGVHMSLHCKLPMHHFLPKGSPLPMLLHAGCEGPNMHQLYSLNEQKIYGQFHLVELSNKWIVGSGCGWLVTMDTIDAELNLLDPLTGKKIPLPLLLLPSWTADWYIKKVIVGSYKDTLVVVVLLPKKGIRFCRIRDSKWMEISRCSHDVIMHNNKLYAVDYLGETLELDIAEPSKERVVAIYPGAGGAYTEGCFLVDLCGKLVVILKMLQLKKVRGKGECAMISEFKVFNLEDGYWASLESLNHHMVFIGYNHSLSLDSRVYPNCQGNCIYFADCWDDQYGYDRMRGNLKQKLYHDVGVYHLGDGRMEHFENFCKASSRMNMVWFSPNFSTE</sequence>
<dbReference type="PANTHER" id="PTHR44259">
    <property type="entry name" value="OS07G0183000 PROTEIN-RELATED"/>
    <property type="match status" value="1"/>
</dbReference>
<dbReference type="Pfam" id="PF03478">
    <property type="entry name" value="Beta-prop_KIB1-4"/>
    <property type="match status" value="1"/>
</dbReference>
<dbReference type="Proteomes" id="UP001210211">
    <property type="component" value="Unassembled WGS sequence"/>
</dbReference>
<reference evidence="3 4" key="1">
    <citation type="journal article" date="2022" name="Cell">
        <title>Repeat-based holocentromeres influence genome architecture and karyotype evolution.</title>
        <authorList>
            <person name="Hofstatter P.G."/>
            <person name="Thangavel G."/>
            <person name="Lux T."/>
            <person name="Neumann P."/>
            <person name="Vondrak T."/>
            <person name="Novak P."/>
            <person name="Zhang M."/>
            <person name="Costa L."/>
            <person name="Castellani M."/>
            <person name="Scott A."/>
            <person name="Toegelov H."/>
            <person name="Fuchs J."/>
            <person name="Mata-Sucre Y."/>
            <person name="Dias Y."/>
            <person name="Vanzela A.L.L."/>
            <person name="Huettel B."/>
            <person name="Almeida C.C.S."/>
            <person name="Simkova H."/>
            <person name="Souza G."/>
            <person name="Pedrosa-Harand A."/>
            <person name="Macas J."/>
            <person name="Mayer K.F.X."/>
            <person name="Houben A."/>
            <person name="Marques A."/>
        </authorList>
    </citation>
    <scope>NUCLEOTIDE SEQUENCE [LARGE SCALE GENOMIC DNA]</scope>
    <source>
        <strain evidence="3">RhyTen1mFocal</strain>
    </source>
</reference>
<protein>
    <recommendedName>
        <fullName evidence="5">F-box domain-containing protein</fullName>
    </recommendedName>
</protein>
<name>A0AAD6EP27_9POAL</name>
<keyword evidence="4" id="KW-1185">Reference proteome</keyword>
<accession>A0AAD6EP27</accession>
<evidence type="ECO:0000313" key="3">
    <source>
        <dbReference type="EMBL" id="KAJ3691549.1"/>
    </source>
</evidence>
<evidence type="ECO:0008006" key="5">
    <source>
        <dbReference type="Google" id="ProtNLM"/>
    </source>
</evidence>
<dbReference type="InterPro" id="IPR005174">
    <property type="entry name" value="KIB1-4_b-propeller"/>
</dbReference>
<gene>
    <name evidence="3" type="ORF">LUZ61_020713</name>
</gene>